<proteinExistence type="predicted"/>
<protein>
    <submittedName>
        <fullName evidence="1">Uncharacterized protein</fullName>
    </submittedName>
</protein>
<keyword evidence="2" id="KW-1185">Reference proteome</keyword>
<dbReference type="EMBL" id="FWWU01000008">
    <property type="protein sequence ID" value="SMB86423.1"/>
    <property type="molecule type" value="Genomic_DNA"/>
</dbReference>
<accession>A0A1W1UZ97</accession>
<evidence type="ECO:0000313" key="2">
    <source>
        <dbReference type="Proteomes" id="UP000192582"/>
    </source>
</evidence>
<dbReference type="AlphaFoldDB" id="A0A1W1UZ97"/>
<gene>
    <name evidence="1" type="ORF">SAMN00790413_03807</name>
</gene>
<dbReference type="RefSeq" id="WP_084047674.1">
    <property type="nucleotide sequence ID" value="NZ_FWWU01000008.1"/>
</dbReference>
<reference evidence="1 2" key="1">
    <citation type="submission" date="2017-04" db="EMBL/GenBank/DDBJ databases">
        <authorList>
            <person name="Afonso C.L."/>
            <person name="Miller P.J."/>
            <person name="Scott M.A."/>
            <person name="Spackman E."/>
            <person name="Goraichik I."/>
            <person name="Dimitrov K.M."/>
            <person name="Suarez D.L."/>
            <person name="Swayne D.E."/>
        </authorList>
    </citation>
    <scope>NUCLEOTIDE SEQUENCE [LARGE SCALE GENOMIC DNA]</scope>
    <source>
        <strain evidence="1 2">KR-140</strain>
    </source>
</reference>
<dbReference type="Proteomes" id="UP000192582">
    <property type="component" value="Unassembled WGS sequence"/>
</dbReference>
<sequence length="382" mass="42361">MKMFAFSSTTALPQASFLTPLGEEVRSDWQFSAVVQPEGSPAPIYAGHNATLALMYASLAALDAQWDAFTVVPTAPLLQGQAPRPAPQTAPEDLHVVALTAAAAASSHISSLIDGRNRVTRRQQLGLKNTVIYQADQPWLGFRPEEVKRTGKQQDLSSVLLRMRPYVEEAYARLAAWDLKSFPYPVVFHPDLFTQPEWAIRCDRGDLCHPFGWIDEGTRQPYPGQQRVHQVKTNEGPVTLYATAPDLDGSLEMAQRRTKGFQWADTSALVSTLQGQAKTPKPEAPVPAITCLNTSAGPQTVVLTGCETLRARWNQGQTDTLVYVQEDPRTILFTPEEARTWSKARRLPYRFAQEAWARHRSLRGMGRLLYPVPQQPGMAASV</sequence>
<organism evidence="1 2">
    <name type="scientific">Deinococcus hopiensis KR-140</name>
    <dbReference type="NCBI Taxonomy" id="695939"/>
    <lineage>
        <taxon>Bacteria</taxon>
        <taxon>Thermotogati</taxon>
        <taxon>Deinococcota</taxon>
        <taxon>Deinococci</taxon>
        <taxon>Deinococcales</taxon>
        <taxon>Deinococcaceae</taxon>
        <taxon>Deinococcus</taxon>
    </lineage>
</organism>
<name>A0A1W1UZ97_9DEIO</name>
<evidence type="ECO:0000313" key="1">
    <source>
        <dbReference type="EMBL" id="SMB86423.1"/>
    </source>
</evidence>